<accession>A0A9W8H4Q5</accession>
<dbReference type="PROSITE" id="PS51037">
    <property type="entry name" value="YEATS"/>
    <property type="match status" value="1"/>
</dbReference>
<feature type="region of interest" description="Disordered" evidence="6">
    <location>
        <begin position="528"/>
        <end position="558"/>
    </location>
</feature>
<feature type="region of interest" description="Disordered" evidence="6">
    <location>
        <begin position="475"/>
        <end position="515"/>
    </location>
</feature>
<feature type="compositionally biased region" description="Low complexity" evidence="6">
    <location>
        <begin position="161"/>
        <end position="180"/>
    </location>
</feature>
<dbReference type="EMBL" id="JANBUM010000321">
    <property type="protein sequence ID" value="KAJ2778985.1"/>
    <property type="molecule type" value="Genomic_DNA"/>
</dbReference>
<evidence type="ECO:0000256" key="6">
    <source>
        <dbReference type="SAM" id="MobiDB-lite"/>
    </source>
</evidence>
<feature type="compositionally biased region" description="Basic and acidic residues" evidence="6">
    <location>
        <begin position="217"/>
        <end position="228"/>
    </location>
</feature>
<feature type="compositionally biased region" description="Polar residues" evidence="6">
    <location>
        <begin position="696"/>
        <end position="710"/>
    </location>
</feature>
<dbReference type="InterPro" id="IPR038704">
    <property type="entry name" value="YEAST_sf"/>
</dbReference>
<evidence type="ECO:0000256" key="5">
    <source>
        <dbReference type="PROSITE-ProRule" id="PRU00376"/>
    </source>
</evidence>
<dbReference type="GO" id="GO:0000785">
    <property type="term" value="C:chromatin"/>
    <property type="evidence" value="ECO:0007669"/>
    <property type="project" value="UniProtKB-ARBA"/>
</dbReference>
<protein>
    <recommendedName>
        <fullName evidence="1">Protein AF-9 homolog</fullName>
    </recommendedName>
</protein>
<feature type="domain" description="YEATS" evidence="7">
    <location>
        <begin position="1"/>
        <end position="135"/>
    </location>
</feature>
<dbReference type="Proteomes" id="UP001140172">
    <property type="component" value="Unassembled WGS sequence"/>
</dbReference>
<keyword evidence="9" id="KW-1185">Reference proteome</keyword>
<dbReference type="GO" id="GO:0005634">
    <property type="term" value="C:nucleus"/>
    <property type="evidence" value="ECO:0007669"/>
    <property type="project" value="UniProtKB-SubCell"/>
</dbReference>
<dbReference type="OrthoDB" id="1741717at2759"/>
<evidence type="ECO:0000256" key="3">
    <source>
        <dbReference type="ARBA" id="ARBA00023163"/>
    </source>
</evidence>
<evidence type="ECO:0000313" key="8">
    <source>
        <dbReference type="EMBL" id="KAJ2778985.1"/>
    </source>
</evidence>
<dbReference type="PANTHER" id="PTHR47573">
    <property type="entry name" value="PROTEIN AF-9 HOMOLOG"/>
    <property type="match status" value="1"/>
</dbReference>
<feature type="compositionally biased region" description="Low complexity" evidence="6">
    <location>
        <begin position="635"/>
        <end position="651"/>
    </location>
</feature>
<keyword evidence="4 5" id="KW-0539">Nucleus</keyword>
<evidence type="ECO:0000256" key="2">
    <source>
        <dbReference type="ARBA" id="ARBA00023015"/>
    </source>
</evidence>
<dbReference type="InterPro" id="IPR005033">
    <property type="entry name" value="YEATS"/>
</dbReference>
<dbReference type="AlphaFoldDB" id="A0A9W8H4Q5"/>
<evidence type="ECO:0000256" key="4">
    <source>
        <dbReference type="ARBA" id="ARBA00023242"/>
    </source>
</evidence>
<feature type="compositionally biased region" description="Polar residues" evidence="6">
    <location>
        <begin position="194"/>
        <end position="211"/>
    </location>
</feature>
<dbReference type="GO" id="GO:0006355">
    <property type="term" value="P:regulation of DNA-templated transcription"/>
    <property type="evidence" value="ECO:0007669"/>
    <property type="project" value="InterPro"/>
</dbReference>
<keyword evidence="2" id="KW-0805">Transcription regulation</keyword>
<organism evidence="8 9">
    <name type="scientific">Coemansia interrupta</name>
    <dbReference type="NCBI Taxonomy" id="1126814"/>
    <lineage>
        <taxon>Eukaryota</taxon>
        <taxon>Fungi</taxon>
        <taxon>Fungi incertae sedis</taxon>
        <taxon>Zoopagomycota</taxon>
        <taxon>Kickxellomycotina</taxon>
        <taxon>Kickxellomycetes</taxon>
        <taxon>Kickxellales</taxon>
        <taxon>Kickxellaceae</taxon>
        <taxon>Coemansia</taxon>
    </lineage>
</organism>
<evidence type="ECO:0000256" key="1">
    <source>
        <dbReference type="ARBA" id="ARBA00022408"/>
    </source>
</evidence>
<feature type="region of interest" description="Disordered" evidence="6">
    <location>
        <begin position="591"/>
        <end position="710"/>
    </location>
</feature>
<feature type="region of interest" description="Disordered" evidence="6">
    <location>
        <begin position="138"/>
        <end position="454"/>
    </location>
</feature>
<feature type="compositionally biased region" description="Low complexity" evidence="6">
    <location>
        <begin position="267"/>
        <end position="280"/>
    </location>
</feature>
<dbReference type="Gene3D" id="2.60.40.1970">
    <property type="entry name" value="YEATS domain"/>
    <property type="match status" value="1"/>
</dbReference>
<dbReference type="Pfam" id="PF03366">
    <property type="entry name" value="YEATS"/>
    <property type="match status" value="1"/>
</dbReference>
<comment type="caution">
    <text evidence="8">The sequence shown here is derived from an EMBL/GenBank/DDBJ whole genome shotgun (WGS) entry which is preliminary data.</text>
</comment>
<name>A0A9W8H4Q5_9FUNG</name>
<sequence>MTQVILVVHTKHRSAGTTNLPSGDEYTLRRWSCSLNEGRDGFQSLRKLPYVKKVEFMLHETFKDPHKVITHEPFAVTEQGWGEFDLEIVVHFHHSSETFKIIHDLNFHDGESYFKRYKFNMPSASPEFLALFNQRPGAARKTVPSSGTKARKALPRETGRSNSHSSPHSNDYSDSLSSYSDDSDSDDSSERRSNQNGRTKAQNTSSDASGSSRKRARDTAVRRADDVRPAVSTKQIPRTSGAATGLLSKAAARQDGRPVVSYKQRPAADASASATTAGKAAPKERTQLTPSPPLPPSRGADARHLRNQSSGIRPMARSDRESLHSTRRTSNALNGGDTGGIARQRRSPSDPSLKAGTGASSTFSSAKMRQLHSQSERRQSAIGRGSAAVERPAAPANRADRTVVSGIVGGVKRRAEGNSGIPASKTQSRSQAMAPAETRKASVSPTLGPDAYTDSTMPYGNMTLAASLAMIKVPKKRDRVAKPERDPEQPPSKVARTDPEPPYSPKKAGGNMPSLSTVNREMKRFFEKQHEKNSQLAAAKTDVRPPAPSASSNIDIGGLVRNAHSDRVVRNGISNDTVSNGVAVKNGHLDSEYVSGNENSDQAHDSTSSRKKLKLDASGVPSVSAPKQKKPIAPRASVGTSAGAATGATRSLSDQNRSRERQSPKTSLMHTRKRPGSAEKKNGVHPEASAALAASKPSTTPEPTMAAQSSGLIRRMKRIMEVAQSMKERDLVAFLKLLHTLRIEQDPEGADKMTKSAANKVEETGEYSCNLSALRPEAIGKLWDFVSEIAV</sequence>
<proteinExistence type="predicted"/>
<evidence type="ECO:0000313" key="9">
    <source>
        <dbReference type="Proteomes" id="UP001140172"/>
    </source>
</evidence>
<feature type="compositionally biased region" description="Polar residues" evidence="6">
    <location>
        <begin position="232"/>
        <end position="242"/>
    </location>
</feature>
<dbReference type="PANTHER" id="PTHR47573:SF1">
    <property type="entry name" value="PROTEIN AF-9 HOMOLOG"/>
    <property type="match status" value="1"/>
</dbReference>
<gene>
    <name evidence="8" type="primary">tfg3</name>
    <name evidence="8" type="ORF">GGI15_004015</name>
</gene>
<evidence type="ECO:0000259" key="7">
    <source>
        <dbReference type="PROSITE" id="PS51037"/>
    </source>
</evidence>
<keyword evidence="3" id="KW-0804">Transcription</keyword>
<dbReference type="InterPro" id="IPR055129">
    <property type="entry name" value="YEATS_dom"/>
</dbReference>
<reference evidence="8" key="1">
    <citation type="submission" date="2022-07" db="EMBL/GenBank/DDBJ databases">
        <title>Phylogenomic reconstructions and comparative analyses of Kickxellomycotina fungi.</title>
        <authorList>
            <person name="Reynolds N.K."/>
            <person name="Stajich J.E."/>
            <person name="Barry K."/>
            <person name="Grigoriev I.V."/>
            <person name="Crous P."/>
            <person name="Smith M.E."/>
        </authorList>
    </citation>
    <scope>NUCLEOTIDE SEQUENCE</scope>
    <source>
        <strain evidence="8">BCRC 34489</strain>
    </source>
</reference>
<comment type="subcellular location">
    <subcellularLocation>
        <location evidence="5">Nucleus</location>
    </subcellularLocation>
</comment>
<feature type="compositionally biased region" description="Low complexity" evidence="6">
    <location>
        <begin position="355"/>
        <end position="366"/>
    </location>
</feature>